<accession>A0ABQ9GKF6</accession>
<name>A0ABQ9GKF6_9NEOP</name>
<comment type="caution">
    <text evidence="1">The sequence shown here is derived from an EMBL/GenBank/DDBJ whole genome shotgun (WGS) entry which is preliminary data.</text>
</comment>
<gene>
    <name evidence="1" type="ORF">PR048_026111</name>
</gene>
<evidence type="ECO:0000313" key="1">
    <source>
        <dbReference type="EMBL" id="KAJ8872505.1"/>
    </source>
</evidence>
<dbReference type="Proteomes" id="UP001159363">
    <property type="component" value="Chromosome 10"/>
</dbReference>
<reference evidence="1 2" key="1">
    <citation type="submission" date="2023-02" db="EMBL/GenBank/DDBJ databases">
        <title>LHISI_Scaffold_Assembly.</title>
        <authorList>
            <person name="Stuart O.P."/>
            <person name="Cleave R."/>
            <person name="Magrath M.J.L."/>
            <person name="Mikheyev A.S."/>
        </authorList>
    </citation>
    <scope>NUCLEOTIDE SEQUENCE [LARGE SCALE GENOMIC DNA]</scope>
    <source>
        <strain evidence="1">Daus_M_001</strain>
        <tissue evidence="1">Leg muscle</tissue>
    </source>
</reference>
<evidence type="ECO:0000313" key="2">
    <source>
        <dbReference type="Proteomes" id="UP001159363"/>
    </source>
</evidence>
<dbReference type="EMBL" id="JARBHB010000011">
    <property type="protein sequence ID" value="KAJ8872505.1"/>
    <property type="molecule type" value="Genomic_DNA"/>
</dbReference>
<proteinExistence type="predicted"/>
<protein>
    <submittedName>
        <fullName evidence="1">Uncharacterized protein</fullName>
    </submittedName>
</protein>
<sequence length="68" mass="7800">MNQMKPTQECNLHPHLISNTFSGDHKLRSSSCADPRGYGVALCHSLHDIRSYDSMQYEWKSQYTNIGL</sequence>
<organism evidence="1 2">
    <name type="scientific">Dryococelus australis</name>
    <dbReference type="NCBI Taxonomy" id="614101"/>
    <lineage>
        <taxon>Eukaryota</taxon>
        <taxon>Metazoa</taxon>
        <taxon>Ecdysozoa</taxon>
        <taxon>Arthropoda</taxon>
        <taxon>Hexapoda</taxon>
        <taxon>Insecta</taxon>
        <taxon>Pterygota</taxon>
        <taxon>Neoptera</taxon>
        <taxon>Polyneoptera</taxon>
        <taxon>Phasmatodea</taxon>
        <taxon>Verophasmatodea</taxon>
        <taxon>Anareolatae</taxon>
        <taxon>Phasmatidae</taxon>
        <taxon>Eurycanthinae</taxon>
        <taxon>Dryococelus</taxon>
    </lineage>
</organism>
<keyword evidence="2" id="KW-1185">Reference proteome</keyword>